<reference evidence="2 3" key="1">
    <citation type="journal article" date="2013" name="Genome Announc.">
        <title>Draft genome sequence of the moderately halophilic gammaproteobacterium Halomonas anticariensis FP35.</title>
        <authorList>
            <person name="Tahrioui A."/>
            <person name="Quesada E."/>
            <person name="Llamas I."/>
        </authorList>
    </citation>
    <scope>NUCLEOTIDE SEQUENCE [LARGE SCALE GENOMIC DNA]</scope>
    <source>
        <strain evidence="3">DSM 16096 / CECT 5854 / LMG 22089 / FP35</strain>
    </source>
</reference>
<proteinExistence type="predicted"/>
<dbReference type="eggNOG" id="COG1082">
    <property type="taxonomic scope" value="Bacteria"/>
</dbReference>
<dbReference type="EMBL" id="ASTJ01000011">
    <property type="protein sequence ID" value="EPC04035.1"/>
    <property type="molecule type" value="Genomic_DNA"/>
</dbReference>
<dbReference type="PATRIC" id="fig|1121939.11.peg.309"/>
<dbReference type="SUPFAM" id="SSF51658">
    <property type="entry name" value="Xylose isomerase-like"/>
    <property type="match status" value="1"/>
</dbReference>
<evidence type="ECO:0000313" key="3">
    <source>
        <dbReference type="Proteomes" id="UP000014463"/>
    </source>
</evidence>
<dbReference type="InterPro" id="IPR036237">
    <property type="entry name" value="Xyl_isomerase-like_sf"/>
</dbReference>
<keyword evidence="3" id="KW-1185">Reference proteome</keyword>
<dbReference type="Proteomes" id="UP000014463">
    <property type="component" value="Unassembled WGS sequence"/>
</dbReference>
<sequence>MWSPWSFQDRVEELGRVGFTGIGLFQDDIAYVLKNEAEGETRTERLEWMKEQLEKNGITTVELEFLVSWMYPEGHPKREAEQEIRDLLLEAGKVLEARHLKVGNIFGVEAPVEQLKETFADMCADTKQAGMKLGMEIMPPDPNSRTLEQALEWIGDDPECGIYLDTWHVNNIDTITYEDIAALEPGDVAGVELDDGFVPEPELADVFNEIGSPGFIERTVNLRRIPGDGNFDVVGFIKAVRASGYDGPWGNEILSEEYRRLPKEIAYRRVFDATSKHMEEALK</sequence>
<dbReference type="AlphaFoldDB" id="S2KQ74"/>
<evidence type="ECO:0000259" key="1">
    <source>
        <dbReference type="Pfam" id="PF01261"/>
    </source>
</evidence>
<protein>
    <recommendedName>
        <fullName evidence="1">Xylose isomerase-like TIM barrel domain-containing protein</fullName>
    </recommendedName>
</protein>
<accession>S2KQ74</accession>
<feature type="domain" description="Xylose isomerase-like TIM barrel" evidence="1">
    <location>
        <begin position="15"/>
        <end position="262"/>
    </location>
</feature>
<dbReference type="PANTHER" id="PTHR12110">
    <property type="entry name" value="HYDROXYPYRUVATE ISOMERASE"/>
    <property type="match status" value="1"/>
</dbReference>
<dbReference type="PANTHER" id="PTHR12110:SF48">
    <property type="entry name" value="BLL3656 PROTEIN"/>
    <property type="match status" value="1"/>
</dbReference>
<dbReference type="STRING" id="1121939.L861_01650"/>
<gene>
    <name evidence="2" type="ORF">L861_01650</name>
</gene>
<dbReference type="InterPro" id="IPR013022">
    <property type="entry name" value="Xyl_isomerase-like_TIM-brl"/>
</dbReference>
<dbReference type="Gene3D" id="3.20.20.150">
    <property type="entry name" value="Divalent-metal-dependent TIM barrel enzymes"/>
    <property type="match status" value="1"/>
</dbReference>
<dbReference type="InterPro" id="IPR050312">
    <property type="entry name" value="IolE/XylAMocC-like"/>
</dbReference>
<comment type="caution">
    <text evidence="2">The sequence shown here is derived from an EMBL/GenBank/DDBJ whole genome shotgun (WGS) entry which is preliminary data.</text>
</comment>
<dbReference type="Pfam" id="PF01261">
    <property type="entry name" value="AP_endonuc_2"/>
    <property type="match status" value="1"/>
</dbReference>
<name>S2KQ74_LITA3</name>
<organism evidence="2 3">
    <name type="scientific">Litchfieldella anticariensis (strain DSM 16096 / CECT 5854 / CIP 108499 / LMG 22089 / FP35)</name>
    <name type="common">Halomonas anticariensis</name>
    <dbReference type="NCBI Taxonomy" id="1121939"/>
    <lineage>
        <taxon>Bacteria</taxon>
        <taxon>Pseudomonadati</taxon>
        <taxon>Pseudomonadota</taxon>
        <taxon>Gammaproteobacteria</taxon>
        <taxon>Oceanospirillales</taxon>
        <taxon>Halomonadaceae</taxon>
        <taxon>Litchfieldella</taxon>
    </lineage>
</organism>
<evidence type="ECO:0000313" key="2">
    <source>
        <dbReference type="EMBL" id="EPC04035.1"/>
    </source>
</evidence>